<feature type="signal peptide" evidence="4">
    <location>
        <begin position="1"/>
        <end position="23"/>
    </location>
</feature>
<reference evidence="5" key="1">
    <citation type="submission" date="2017-07" db="EMBL/GenBank/DDBJ databases">
        <title>The cable genome - Insights into the physiology and evolution of filamentous bacteria capable of sulfide oxidation via long distance electron transfer.</title>
        <authorList>
            <person name="Thorup C."/>
            <person name="Bjerg J.T."/>
            <person name="Schreiber L."/>
            <person name="Nielsen L.P."/>
            <person name="Kjeldsen K.U."/>
            <person name="Boesen T."/>
            <person name="Boggild A."/>
            <person name="Meysman F."/>
            <person name="Geelhoed J."/>
            <person name="Schramm A."/>
        </authorList>
    </citation>
    <scope>NUCLEOTIDE SEQUENCE [LARGE SCALE GENOMIC DNA]</scope>
    <source>
        <strain evidence="5">GS</strain>
    </source>
</reference>
<dbReference type="Pfam" id="PF12974">
    <property type="entry name" value="Phosphonate-bd"/>
    <property type="match status" value="1"/>
</dbReference>
<gene>
    <name evidence="5" type="ORF">CDV28_10524</name>
</gene>
<dbReference type="Proteomes" id="UP000316238">
    <property type="component" value="Unassembled WGS sequence"/>
</dbReference>
<organism evidence="5 6">
    <name type="scientific">Candidatus Electronema aureum</name>
    <dbReference type="NCBI Taxonomy" id="2005002"/>
    <lineage>
        <taxon>Bacteria</taxon>
        <taxon>Pseudomonadati</taxon>
        <taxon>Thermodesulfobacteriota</taxon>
        <taxon>Desulfobulbia</taxon>
        <taxon>Desulfobulbales</taxon>
        <taxon>Desulfobulbaceae</taxon>
        <taxon>Candidatus Electronema</taxon>
    </lineage>
</organism>
<dbReference type="SUPFAM" id="SSF53850">
    <property type="entry name" value="Periplasmic binding protein-like II"/>
    <property type="match status" value="1"/>
</dbReference>
<evidence type="ECO:0000256" key="1">
    <source>
        <dbReference type="ARBA" id="ARBA00004418"/>
    </source>
</evidence>
<protein>
    <submittedName>
        <fullName evidence="5">ABC-type phosphate/phosphonate transport system, substrate-binding protein</fullName>
    </submittedName>
</protein>
<keyword evidence="6" id="KW-1185">Reference proteome</keyword>
<comment type="subcellular location">
    <subcellularLocation>
        <location evidence="1">Periplasm</location>
    </subcellularLocation>
</comment>
<evidence type="ECO:0000256" key="4">
    <source>
        <dbReference type="SAM" id="SignalP"/>
    </source>
</evidence>
<dbReference type="Gene3D" id="3.40.190.10">
    <property type="entry name" value="Periplasmic binding protein-like II"/>
    <property type="match status" value="2"/>
</dbReference>
<evidence type="ECO:0000256" key="2">
    <source>
        <dbReference type="ARBA" id="ARBA00010742"/>
    </source>
</evidence>
<feature type="chain" id="PRO_5022034911" evidence="4">
    <location>
        <begin position="24"/>
        <end position="301"/>
    </location>
</feature>
<comment type="caution">
    <text evidence="5">The sequence shown here is derived from an EMBL/GenBank/DDBJ whole genome shotgun (WGS) entry which is preliminary data.</text>
</comment>
<dbReference type="GO" id="GO:0042597">
    <property type="term" value="C:periplasmic space"/>
    <property type="evidence" value="ECO:0007669"/>
    <property type="project" value="UniProtKB-SubCell"/>
</dbReference>
<dbReference type="AlphaFoldDB" id="A0A521G3I1"/>
<name>A0A521G3I1_9BACT</name>
<dbReference type="PANTHER" id="PTHR30024:SF47">
    <property type="entry name" value="TAURINE-BINDING PERIPLASMIC PROTEIN"/>
    <property type="match status" value="1"/>
</dbReference>
<dbReference type="EMBL" id="NQJD01000005">
    <property type="protein sequence ID" value="TAA75567.1"/>
    <property type="molecule type" value="Genomic_DNA"/>
</dbReference>
<evidence type="ECO:0000256" key="3">
    <source>
        <dbReference type="ARBA" id="ARBA00022729"/>
    </source>
</evidence>
<sequence>MKKRTILAAATALLFMFAPLGQAAEGNIKIGFLVWNGPFKGMQQWAATGEHLTEKLGQPISVIPLEFNEVLPAVESGEVNFFTADPSMFAAAKARHGAEAVVTMKNSVIGTDHIGAVIFTAANKQGINGITDLHDKKFGGLRRWSFAGWQMTELEFQSAGIDAYSFVSTLRFFETPQAVIKAVLSGQVDAGTVPTGLLEQASASGKLNMEDVKILEKKHHPDFPFVCSTVLYPGFVLARTAAVDKALADKVAAALKELKSDNMALLDAEVNGWIDPLDYSKIKVLHGQLRGMSVAQTEFSQ</sequence>
<keyword evidence="3 4" id="KW-0732">Signal</keyword>
<evidence type="ECO:0000313" key="6">
    <source>
        <dbReference type="Proteomes" id="UP000316238"/>
    </source>
</evidence>
<dbReference type="PANTHER" id="PTHR30024">
    <property type="entry name" value="ALIPHATIC SULFONATES-BINDING PROTEIN-RELATED"/>
    <property type="match status" value="1"/>
</dbReference>
<evidence type="ECO:0000313" key="5">
    <source>
        <dbReference type="EMBL" id="TAA75567.1"/>
    </source>
</evidence>
<proteinExistence type="inferred from homology"/>
<accession>A0A521G3I1</accession>
<comment type="similarity">
    <text evidence="2">Belongs to the bacterial solute-binding protein SsuA/TauA family.</text>
</comment>